<dbReference type="InterPro" id="IPR025293">
    <property type="entry name" value="YfiR/HmsC-like"/>
</dbReference>
<evidence type="ECO:0008006" key="4">
    <source>
        <dbReference type="Google" id="ProtNLM"/>
    </source>
</evidence>
<sequence length="165" mass="18413">MNTKLFRVFGAMGLVLMLSSQLAYAAFSPEQVKAVYLYRIVSFIHWQNEDRMSSINICVPDSDEIRSIMSEIAEGKTVRNKPIHITSQGCDVVFISQRTNLTMLKTMPKNTVTVSDVLRFTDYGGAVELVTKAGKIKPKVNLGNVGSYRISSNFLRVSDVEGELK</sequence>
<comment type="caution">
    <text evidence="2">The sequence shown here is derived from an EMBL/GenBank/DDBJ whole genome shotgun (WGS) entry which is preliminary data.</text>
</comment>
<dbReference type="STRING" id="945543.VIBR0546_11357"/>
<dbReference type="RefSeq" id="WP_006878072.1">
    <property type="nucleotide sequence ID" value="NZ_AEVS01000018.1"/>
</dbReference>
<proteinExistence type="predicted"/>
<keyword evidence="3" id="KW-1185">Reference proteome</keyword>
<dbReference type="AlphaFoldDB" id="E8LQG9"/>
<feature type="signal peptide" evidence="1">
    <location>
        <begin position="1"/>
        <end position="25"/>
    </location>
</feature>
<evidence type="ECO:0000313" key="3">
    <source>
        <dbReference type="Proteomes" id="UP000004371"/>
    </source>
</evidence>
<accession>E8LQG9</accession>
<evidence type="ECO:0000256" key="1">
    <source>
        <dbReference type="SAM" id="SignalP"/>
    </source>
</evidence>
<protein>
    <recommendedName>
        <fullName evidence="4">Transmembrane protein</fullName>
    </recommendedName>
</protein>
<dbReference type="OrthoDB" id="5829553at2"/>
<gene>
    <name evidence="2" type="ORF">VIBR0546_11357</name>
</gene>
<reference evidence="2 3" key="1">
    <citation type="journal article" date="2012" name="Int. J. Syst. Evol. Microbiol.">
        <title>Vibrio caribbeanicus sp. nov., isolated from the marine sponge Scleritoderma cyanea.</title>
        <authorList>
            <person name="Hoffmann M."/>
            <person name="Monday S.R."/>
            <person name="Allard M.W."/>
            <person name="Strain E.A."/>
            <person name="Whittaker P."/>
            <person name="Naum M."/>
            <person name="McCarthy P.J."/>
            <person name="Lopez J.V."/>
            <person name="Fischer M."/>
            <person name="Brown E.W."/>
        </authorList>
    </citation>
    <scope>NUCLEOTIDE SEQUENCE [LARGE SCALE GENOMIC DNA]</scope>
    <source>
        <strain evidence="2 3">LMG 20546</strain>
    </source>
</reference>
<dbReference type="Proteomes" id="UP000004371">
    <property type="component" value="Unassembled WGS sequence"/>
</dbReference>
<keyword evidence="1" id="KW-0732">Signal</keyword>
<dbReference type="EMBL" id="AEVS01000018">
    <property type="protein sequence ID" value="EGA67010.1"/>
    <property type="molecule type" value="Genomic_DNA"/>
</dbReference>
<name>E8LQG9_9VIBR</name>
<dbReference type="Pfam" id="PF13689">
    <property type="entry name" value="DUF4154"/>
    <property type="match status" value="1"/>
</dbReference>
<dbReference type="eggNOG" id="ENOG5031NBP">
    <property type="taxonomic scope" value="Bacteria"/>
</dbReference>
<feature type="chain" id="PRO_5003227267" description="Transmembrane protein" evidence="1">
    <location>
        <begin position="26"/>
        <end position="165"/>
    </location>
</feature>
<evidence type="ECO:0000313" key="2">
    <source>
        <dbReference type="EMBL" id="EGA67010.1"/>
    </source>
</evidence>
<organism evidence="2 3">
    <name type="scientific">Vibrio brasiliensis LMG 20546</name>
    <dbReference type="NCBI Taxonomy" id="945543"/>
    <lineage>
        <taxon>Bacteria</taxon>
        <taxon>Pseudomonadati</taxon>
        <taxon>Pseudomonadota</taxon>
        <taxon>Gammaproteobacteria</taxon>
        <taxon>Vibrionales</taxon>
        <taxon>Vibrionaceae</taxon>
        <taxon>Vibrio</taxon>
        <taxon>Vibrio oreintalis group</taxon>
    </lineage>
</organism>